<keyword evidence="2" id="KW-1185">Reference proteome</keyword>
<accession>A0A2T0B5K2</accession>
<proteinExistence type="predicted"/>
<sequence length="159" mass="19022">MVNIYNKIYFKFRKREVCKAKIIMKKLDLGNIDKGISKICWNNGIEYEAILKKPETLLLLLRGKKDVLLLKFVKKDMIFLEEFESYLDDLYKYDVTKGVYITTGVFEQRIRDKCSFIPMYKKIKLVDKYNFIKDQLGVNGKALEVFKENRFKLYKYLPN</sequence>
<organism evidence="1 2">
    <name type="scientific">Clostridium liquoris</name>
    <dbReference type="NCBI Taxonomy" id="1289519"/>
    <lineage>
        <taxon>Bacteria</taxon>
        <taxon>Bacillati</taxon>
        <taxon>Bacillota</taxon>
        <taxon>Clostridia</taxon>
        <taxon>Eubacteriales</taxon>
        <taxon>Clostridiaceae</taxon>
        <taxon>Clostridium</taxon>
    </lineage>
</organism>
<comment type="caution">
    <text evidence="1">The sequence shown here is derived from an EMBL/GenBank/DDBJ whole genome shotgun (WGS) entry which is preliminary data.</text>
</comment>
<protein>
    <recommendedName>
        <fullName evidence="3">Restriction endonuclease type IV Mrr domain-containing protein</fullName>
    </recommendedName>
</protein>
<dbReference type="RefSeq" id="WP_106063258.1">
    <property type="nucleotide sequence ID" value="NZ_PVXO01000032.1"/>
</dbReference>
<evidence type="ECO:0000313" key="1">
    <source>
        <dbReference type="EMBL" id="PRR79077.1"/>
    </source>
</evidence>
<dbReference type="OrthoDB" id="1908344at2"/>
<dbReference type="Proteomes" id="UP000239706">
    <property type="component" value="Unassembled WGS sequence"/>
</dbReference>
<evidence type="ECO:0000313" key="2">
    <source>
        <dbReference type="Proteomes" id="UP000239706"/>
    </source>
</evidence>
<dbReference type="AlphaFoldDB" id="A0A2T0B5K2"/>
<name>A0A2T0B5K2_9CLOT</name>
<evidence type="ECO:0008006" key="3">
    <source>
        <dbReference type="Google" id="ProtNLM"/>
    </source>
</evidence>
<gene>
    <name evidence="1" type="ORF">CLLI_11180</name>
</gene>
<reference evidence="1 2" key="1">
    <citation type="submission" date="2018-03" db="EMBL/GenBank/DDBJ databases">
        <title>Genome sequence of Clostridium liquoris DSM 100320.</title>
        <authorList>
            <person name="Poehlein A."/>
            <person name="Daniel R."/>
        </authorList>
    </citation>
    <scope>NUCLEOTIDE SEQUENCE [LARGE SCALE GENOMIC DNA]</scope>
    <source>
        <strain evidence="1 2">DSM 100320</strain>
    </source>
</reference>
<dbReference type="EMBL" id="PVXO01000032">
    <property type="protein sequence ID" value="PRR79077.1"/>
    <property type="molecule type" value="Genomic_DNA"/>
</dbReference>